<dbReference type="InterPro" id="IPR002073">
    <property type="entry name" value="PDEase_catalytic_dom"/>
</dbReference>
<evidence type="ECO:0000256" key="3">
    <source>
        <dbReference type="SAM" id="MobiDB-lite"/>
    </source>
</evidence>
<feature type="region of interest" description="Disordered" evidence="3">
    <location>
        <begin position="769"/>
        <end position="811"/>
    </location>
</feature>
<keyword evidence="2" id="KW-0479">Metal-binding</keyword>
<keyword evidence="1" id="KW-0140">cGMP</keyword>
<comment type="similarity">
    <text evidence="2">Belongs to the cyclic nucleotide phosphodiesterase family.</text>
</comment>
<keyword evidence="6" id="KW-1185">Reference proteome</keyword>
<keyword evidence="2" id="KW-0378">Hydrolase</keyword>
<proteinExistence type="inferred from homology"/>
<name>A0A8T1WL90_9STRA</name>
<comment type="cofactor">
    <cofactor evidence="2">
        <name>a divalent metal cation</name>
        <dbReference type="ChEBI" id="CHEBI:60240"/>
    </cofactor>
    <text evidence="2">Binds 2 divalent metal cations per subunit. Site 1 may preferentially bind zinc ions, while site 2 has a preference for magnesium and/or manganese ions.</text>
</comment>
<dbReference type="GO" id="GO:0007165">
    <property type="term" value="P:signal transduction"/>
    <property type="evidence" value="ECO:0007669"/>
    <property type="project" value="InterPro"/>
</dbReference>
<evidence type="ECO:0000256" key="1">
    <source>
        <dbReference type="ARBA" id="ARBA00022535"/>
    </source>
</evidence>
<dbReference type="GO" id="GO:0004114">
    <property type="term" value="F:3',5'-cyclic-nucleotide phosphodiesterase activity"/>
    <property type="evidence" value="ECO:0007669"/>
    <property type="project" value="InterPro"/>
</dbReference>
<evidence type="ECO:0000313" key="5">
    <source>
        <dbReference type="EMBL" id="KAG7394667.1"/>
    </source>
</evidence>
<dbReference type="Pfam" id="PF01590">
    <property type="entry name" value="GAF"/>
    <property type="match status" value="1"/>
</dbReference>
<comment type="caution">
    <text evidence="5">The sequence shown here is derived from an EMBL/GenBank/DDBJ whole genome shotgun (WGS) entry which is preliminary data.</text>
</comment>
<accession>A0A8T1WL90</accession>
<reference evidence="5" key="1">
    <citation type="submission" date="2021-02" db="EMBL/GenBank/DDBJ databases">
        <authorList>
            <person name="Palmer J.M."/>
        </authorList>
    </citation>
    <scope>NUCLEOTIDE SEQUENCE</scope>
    <source>
        <strain evidence="5">SCRP23</strain>
    </source>
</reference>
<dbReference type="InterPro" id="IPR003018">
    <property type="entry name" value="GAF"/>
</dbReference>
<dbReference type="SMART" id="SM00065">
    <property type="entry name" value="GAF"/>
    <property type="match status" value="2"/>
</dbReference>
<dbReference type="EC" id="3.1.4.-" evidence="2"/>
<feature type="domain" description="PDEase" evidence="4">
    <location>
        <begin position="834"/>
        <end position="1199"/>
    </location>
</feature>
<feature type="compositionally biased region" description="Acidic residues" evidence="3">
    <location>
        <begin position="769"/>
        <end position="779"/>
    </location>
</feature>
<feature type="compositionally biased region" description="Low complexity" evidence="3">
    <location>
        <begin position="688"/>
        <end position="708"/>
    </location>
</feature>
<dbReference type="SMART" id="SM00471">
    <property type="entry name" value="HDc"/>
    <property type="match status" value="1"/>
</dbReference>
<feature type="region of interest" description="Disordered" evidence="3">
    <location>
        <begin position="1201"/>
        <end position="1232"/>
    </location>
</feature>
<feature type="compositionally biased region" description="Polar residues" evidence="3">
    <location>
        <begin position="1"/>
        <end position="10"/>
    </location>
</feature>
<gene>
    <name evidence="5" type="primary">PDE3B</name>
    <name evidence="5" type="ORF">PHYBOEH_004845</name>
</gene>
<dbReference type="AlphaFoldDB" id="A0A8T1WL90"/>
<dbReference type="PROSITE" id="PS51845">
    <property type="entry name" value="PDEASE_I_2"/>
    <property type="match status" value="1"/>
</dbReference>
<evidence type="ECO:0000313" key="6">
    <source>
        <dbReference type="Proteomes" id="UP000693981"/>
    </source>
</evidence>
<dbReference type="GO" id="GO:0046872">
    <property type="term" value="F:metal ion binding"/>
    <property type="evidence" value="ECO:0007669"/>
    <property type="project" value="UniProtKB-KW"/>
</dbReference>
<sequence length="1232" mass="135450">MTSTSASNSAAIGKRAGRPVEPTPRRPTATSARGANSNRSAAGSFDDVDVARRQQRARRRWHLLRTHVRAIRRLAQELEQKHARRFASAQQTLVDTCTGFLATQSPRDALLDTLIAVREQFLSLLDAEHCVLSFEIVPSESTSSSPSVIEFDGRGVRHVVEKAPRTSGNAGARREARGSSHHPTFFTTAAVCNRAHVEGTSGCNHVRSYLCMPLVDCSDRVQAVVEIFNARYDAQMIAMWLGDCESEDSLAFRSTSTSEPLRVFCGDGSRKRISTVQMGQGVIGRAASTAEPLYDGDALCIPMFDRGHQVNSVAVFYGMQKSKQDSREVFRQSDVELCKAVCHHIGTSLQWLALEDASTRTEDKAQALLELSDMLFHELERSPKPTAMLLTAARTIVKKSWLRAVECNVYMRDPLTRELYSPGNATQGEYRVPLSSVSAIITKAARSGNVINLHDAYANPSSRERNNSHNERPLLVVPVKDPMSGVVLALLEFTDKMSNVHGKSNKPEEDLVMSFDKHYFDKADEDLAQGVARQVGSALRNTQRLDAARAAQRKTAALLSLRLPAATGTMPGEQAGSVFAAAEAAACRALRASHGALFLVDAPSQSLFARVGADWRGYALPIGQKLQGRVAATGAAVRLVREARIHPEFDREYDHLMGMQTSSLLCVPIKAQPSLSASSSSCSAPFGASGISTRSGRRCSSSFSTSSSTDEEGDDRPIIAVFYAVNKANPNGDAEGFDAEDEQLLRAICVELSALVERRAWELVFESPSYEDSDSSDSEGESHVTRTFLSQYTTASPSRRRRRPRTRSRLPSTDHAAALIAATSYHEGCFLSSSGGMLPPIPVSLGFSHGQETPSPVFQWELDPWQFSPAQLIDLAVDMFELHDLLDGFALPEATLRRFLQSVQGEYLDVPYHNTYHAFATLHMTFLMLTAQSKTMAATLIPASTALGAGPSTKAQATERARQRRCGDLLLAPRERLAVFVAAFCHDMGHDGRTNDFHVRCGSRLARRYNDHSVLENMHAAACFETMRRPGNDVFAGIEDGSGDKSGTRRVLRKRVIRAILATDMHRHASIVSKLKDAQLRGSQNDDEALRELMVDAVVHSADLSGPTQTCEQHFRWTTRLLEEFNEQHAEEVELGLTPTAFMDARPDSSEFSRVNLAFVDSCAFPLWRALSGVLAGLEGCLANLEKNRAMWVSRLDEATKREAKERGGKADSHSQAKDIPKRRSSKKLERR</sequence>
<dbReference type="InterPro" id="IPR023174">
    <property type="entry name" value="PDEase_CS"/>
</dbReference>
<dbReference type="PANTHER" id="PTHR11347">
    <property type="entry name" value="CYCLIC NUCLEOTIDE PHOSPHODIESTERASE"/>
    <property type="match status" value="1"/>
</dbReference>
<dbReference type="Proteomes" id="UP000693981">
    <property type="component" value="Unassembled WGS sequence"/>
</dbReference>
<dbReference type="InterPro" id="IPR003607">
    <property type="entry name" value="HD/PDEase_dom"/>
</dbReference>
<feature type="region of interest" description="Disordered" evidence="3">
    <location>
        <begin position="1"/>
        <end position="49"/>
    </location>
</feature>
<evidence type="ECO:0000259" key="4">
    <source>
        <dbReference type="PROSITE" id="PS51845"/>
    </source>
</evidence>
<dbReference type="OrthoDB" id="68317at2759"/>
<feature type="compositionally biased region" description="Low complexity" evidence="3">
    <location>
        <begin position="31"/>
        <end position="44"/>
    </location>
</feature>
<feature type="compositionally biased region" description="Basic residues" evidence="3">
    <location>
        <begin position="1223"/>
        <end position="1232"/>
    </location>
</feature>
<dbReference type="PROSITE" id="PS00126">
    <property type="entry name" value="PDEASE_I_1"/>
    <property type="match status" value="1"/>
</dbReference>
<organism evidence="5 6">
    <name type="scientific">Phytophthora boehmeriae</name>
    <dbReference type="NCBI Taxonomy" id="109152"/>
    <lineage>
        <taxon>Eukaryota</taxon>
        <taxon>Sar</taxon>
        <taxon>Stramenopiles</taxon>
        <taxon>Oomycota</taxon>
        <taxon>Peronosporomycetes</taxon>
        <taxon>Peronosporales</taxon>
        <taxon>Peronosporaceae</taxon>
        <taxon>Phytophthora</taxon>
    </lineage>
</organism>
<dbReference type="Pfam" id="PF00233">
    <property type="entry name" value="PDEase_I"/>
    <property type="match status" value="1"/>
</dbReference>
<dbReference type="EMBL" id="JAGDFL010000256">
    <property type="protein sequence ID" value="KAG7394667.1"/>
    <property type="molecule type" value="Genomic_DNA"/>
</dbReference>
<protein>
    <recommendedName>
        <fullName evidence="2">Phosphodiesterase</fullName>
        <ecNumber evidence="2">3.1.4.-</ecNumber>
    </recommendedName>
</protein>
<dbReference type="CDD" id="cd00077">
    <property type="entry name" value="HDc"/>
    <property type="match status" value="1"/>
</dbReference>
<feature type="compositionally biased region" description="Basic residues" evidence="3">
    <location>
        <begin position="798"/>
        <end position="808"/>
    </location>
</feature>
<feature type="region of interest" description="Disordered" evidence="3">
    <location>
        <begin position="688"/>
        <end position="713"/>
    </location>
</feature>
<feature type="compositionally biased region" description="Basic and acidic residues" evidence="3">
    <location>
        <begin position="1201"/>
        <end position="1222"/>
    </location>
</feature>
<evidence type="ECO:0000256" key="2">
    <source>
        <dbReference type="RuleBase" id="RU363067"/>
    </source>
</evidence>